<keyword evidence="6" id="KW-0256">Endoplasmic reticulum</keyword>
<keyword evidence="8" id="KW-0560">Oxidoreductase</keyword>
<dbReference type="EMBL" id="KQ417977">
    <property type="protein sequence ID" value="KOF89448.1"/>
    <property type="molecule type" value="Genomic_DNA"/>
</dbReference>
<feature type="transmembrane region" description="Helical" evidence="12">
    <location>
        <begin position="12"/>
        <end position="30"/>
    </location>
</feature>
<dbReference type="Pfam" id="PF07884">
    <property type="entry name" value="VKOR"/>
    <property type="match status" value="1"/>
</dbReference>
<dbReference type="InterPro" id="IPR012932">
    <property type="entry name" value="VKOR"/>
</dbReference>
<comment type="similarity">
    <text evidence="2">Belongs to the VKOR family.</text>
</comment>
<keyword evidence="4 12" id="KW-0812">Transmembrane</keyword>
<dbReference type="STRING" id="37653.A0A0L8HJL7"/>
<reference evidence="14" key="1">
    <citation type="submission" date="2015-07" db="EMBL/GenBank/DDBJ databases">
        <title>MeaNS - Measles Nucleotide Surveillance Program.</title>
        <authorList>
            <person name="Tran T."/>
            <person name="Druce J."/>
        </authorList>
    </citation>
    <scope>NUCLEOTIDE SEQUENCE</scope>
    <source>
        <strain evidence="14">UCB-OBI-ISO-001</strain>
        <tissue evidence="14">Gonad</tissue>
    </source>
</reference>
<dbReference type="AlphaFoldDB" id="A0A0L8HJL7"/>
<dbReference type="GO" id="GO:0048038">
    <property type="term" value="F:quinone binding"/>
    <property type="evidence" value="ECO:0007669"/>
    <property type="project" value="UniProtKB-KW"/>
</dbReference>
<dbReference type="GO" id="GO:0005789">
    <property type="term" value="C:endoplasmic reticulum membrane"/>
    <property type="evidence" value="ECO:0007669"/>
    <property type="project" value="UniProtKB-SubCell"/>
</dbReference>
<protein>
    <recommendedName>
        <fullName evidence="3">vitamin-K-epoxide reductase (warfarin-sensitive)</fullName>
        <ecNumber evidence="3">1.17.4.4</ecNumber>
    </recommendedName>
</protein>
<keyword evidence="10" id="KW-1015">Disulfide bond</keyword>
<comment type="subcellular location">
    <subcellularLocation>
        <location evidence="1">Endoplasmic reticulum membrane</location>
        <topology evidence="1">Multi-pass membrane protein</topology>
    </subcellularLocation>
</comment>
<dbReference type="InterPro" id="IPR038354">
    <property type="entry name" value="VKOR_sf"/>
</dbReference>
<gene>
    <name evidence="14" type="ORF">OCBIM_22013052mg</name>
</gene>
<accession>A0A0L8HJL7</accession>
<evidence type="ECO:0000256" key="1">
    <source>
        <dbReference type="ARBA" id="ARBA00004477"/>
    </source>
</evidence>
<keyword evidence="7 12" id="KW-1133">Transmembrane helix</keyword>
<sequence length="167" mass="19103">MAVSNISGKFTKYLLFILSLFGFILSMYAFHVGTVKQKNDSYNPWCDFSRTMSCSQIFTSRYGKGFGLVDRILSKDSIFNQPSSVFAMAFYMMQIFMTITKSDDAIAMQSLVSLLANFGSIYFFYVLYSLQNFCLICISLYIINALILVCVLLRLITLHKQTLKKTH</sequence>
<evidence type="ECO:0000256" key="7">
    <source>
        <dbReference type="ARBA" id="ARBA00022989"/>
    </source>
</evidence>
<name>A0A0L8HJL7_OCTBM</name>
<evidence type="ECO:0000256" key="6">
    <source>
        <dbReference type="ARBA" id="ARBA00022824"/>
    </source>
</evidence>
<dbReference type="PANTHER" id="PTHR14519">
    <property type="entry name" value="VITAMIN K EPOXIDE REDUCTASE COMPLEX, SUBUNIT 1"/>
    <property type="match status" value="1"/>
</dbReference>
<dbReference type="InterPro" id="IPR042406">
    <property type="entry name" value="VKORC1/VKORC1L1"/>
</dbReference>
<evidence type="ECO:0000256" key="2">
    <source>
        <dbReference type="ARBA" id="ARBA00006214"/>
    </source>
</evidence>
<dbReference type="PANTHER" id="PTHR14519:SF8">
    <property type="entry name" value="VITAMIN K EPOXIDE REDUCTASE COMPLEX SUBUNIT 1"/>
    <property type="match status" value="1"/>
</dbReference>
<dbReference type="GO" id="GO:0047057">
    <property type="term" value="F:vitamin-K-epoxide reductase (warfarin-sensitive) activity"/>
    <property type="evidence" value="ECO:0007669"/>
    <property type="project" value="UniProtKB-EC"/>
</dbReference>
<evidence type="ECO:0000313" key="14">
    <source>
        <dbReference type="EMBL" id="KOF89448.1"/>
    </source>
</evidence>
<dbReference type="Gene3D" id="1.20.1440.130">
    <property type="entry name" value="VKOR domain"/>
    <property type="match status" value="1"/>
</dbReference>
<evidence type="ECO:0000256" key="11">
    <source>
        <dbReference type="ARBA" id="ARBA00023284"/>
    </source>
</evidence>
<evidence type="ECO:0000256" key="10">
    <source>
        <dbReference type="ARBA" id="ARBA00023157"/>
    </source>
</evidence>
<dbReference type="GO" id="GO:0042373">
    <property type="term" value="P:vitamin K metabolic process"/>
    <property type="evidence" value="ECO:0007669"/>
    <property type="project" value="InterPro"/>
</dbReference>
<evidence type="ECO:0000256" key="8">
    <source>
        <dbReference type="ARBA" id="ARBA00023002"/>
    </source>
</evidence>
<evidence type="ECO:0000259" key="13">
    <source>
        <dbReference type="SMART" id="SM00756"/>
    </source>
</evidence>
<proteinExistence type="inferred from homology"/>
<keyword evidence="9 12" id="KW-0472">Membrane</keyword>
<dbReference type="SMART" id="SM00756">
    <property type="entry name" value="VKc"/>
    <property type="match status" value="1"/>
</dbReference>
<dbReference type="OrthoDB" id="17010at2759"/>
<organism evidence="14">
    <name type="scientific">Octopus bimaculoides</name>
    <name type="common">California two-spotted octopus</name>
    <dbReference type="NCBI Taxonomy" id="37653"/>
    <lineage>
        <taxon>Eukaryota</taxon>
        <taxon>Metazoa</taxon>
        <taxon>Spiralia</taxon>
        <taxon>Lophotrochozoa</taxon>
        <taxon>Mollusca</taxon>
        <taxon>Cephalopoda</taxon>
        <taxon>Coleoidea</taxon>
        <taxon>Octopodiformes</taxon>
        <taxon>Octopoda</taxon>
        <taxon>Incirrata</taxon>
        <taxon>Octopodidae</taxon>
        <taxon>Octopus</taxon>
    </lineage>
</organism>
<dbReference type="OMA" id="PWTRWAF"/>
<evidence type="ECO:0000256" key="3">
    <source>
        <dbReference type="ARBA" id="ARBA00012278"/>
    </source>
</evidence>
<dbReference type="CDD" id="cd12917">
    <property type="entry name" value="VKOR_euk"/>
    <property type="match status" value="1"/>
</dbReference>
<evidence type="ECO:0000256" key="4">
    <source>
        <dbReference type="ARBA" id="ARBA00022692"/>
    </source>
</evidence>
<dbReference type="KEGG" id="obi:106870276"/>
<evidence type="ECO:0000256" key="5">
    <source>
        <dbReference type="ARBA" id="ARBA00022719"/>
    </source>
</evidence>
<keyword evidence="11" id="KW-0676">Redox-active center</keyword>
<feature type="domain" description="Vitamin K epoxide reductase" evidence="13">
    <location>
        <begin position="8"/>
        <end position="155"/>
    </location>
</feature>
<feature type="transmembrane region" description="Helical" evidence="12">
    <location>
        <begin position="106"/>
        <end position="127"/>
    </location>
</feature>
<evidence type="ECO:0000256" key="9">
    <source>
        <dbReference type="ARBA" id="ARBA00023136"/>
    </source>
</evidence>
<evidence type="ECO:0000256" key="12">
    <source>
        <dbReference type="SAM" id="Phobius"/>
    </source>
</evidence>
<keyword evidence="5" id="KW-0874">Quinone</keyword>
<feature type="transmembrane region" description="Helical" evidence="12">
    <location>
        <begin position="133"/>
        <end position="156"/>
    </location>
</feature>
<dbReference type="EC" id="1.17.4.4" evidence="3"/>